<dbReference type="Proteomes" id="UP000012065">
    <property type="component" value="Unassembled WGS sequence"/>
</dbReference>
<organism evidence="2 3">
    <name type="scientific">Thanatephorus cucumeris (strain AG1-IB / isolate 7/3/14)</name>
    <name type="common">Lettuce bottom rot fungus</name>
    <name type="synonym">Rhizoctonia solani</name>
    <dbReference type="NCBI Taxonomy" id="1108050"/>
    <lineage>
        <taxon>Eukaryota</taxon>
        <taxon>Fungi</taxon>
        <taxon>Dikarya</taxon>
        <taxon>Basidiomycota</taxon>
        <taxon>Agaricomycotina</taxon>
        <taxon>Agaricomycetes</taxon>
        <taxon>Cantharellales</taxon>
        <taxon>Ceratobasidiaceae</taxon>
        <taxon>Rhizoctonia</taxon>
        <taxon>Rhizoctonia solani AG-1</taxon>
    </lineage>
</organism>
<evidence type="ECO:0000313" key="2">
    <source>
        <dbReference type="EMBL" id="CCO29575.1"/>
    </source>
</evidence>
<evidence type="ECO:0000256" key="1">
    <source>
        <dbReference type="SAM" id="MobiDB-lite"/>
    </source>
</evidence>
<feature type="compositionally biased region" description="Polar residues" evidence="1">
    <location>
        <begin position="144"/>
        <end position="160"/>
    </location>
</feature>
<accession>M5BSX1</accession>
<dbReference type="EMBL" id="CAOJ01005098">
    <property type="protein sequence ID" value="CCO29575.1"/>
    <property type="molecule type" value="Genomic_DNA"/>
</dbReference>
<name>M5BSX1_THACB</name>
<comment type="caution">
    <text evidence="2">The sequence shown here is derived from an EMBL/GenBank/DDBJ whole genome shotgun (WGS) entry which is preliminary data.</text>
</comment>
<dbReference type="AlphaFoldDB" id="M5BSX1"/>
<proteinExistence type="predicted"/>
<sequence>MPIYQSNAKLCFNHCIHIDFYVQNSPEAMKDNLGAAANIIHVLLNVSNRRNIQCIRRNTYKHPRWGFMYWLDLEGKEGTQSFGIARGFSLRLPSSQLCAAVVNFILLYPADSSAVPVSSPVSAHALSDLEESQATPPAGATLLPSLQSSDQFSPNSRPVESTCRCNRQLAIVRLQGMEQGGNPKAQTGF</sequence>
<gene>
    <name evidence="2" type="ORF">BN14_03592</name>
</gene>
<evidence type="ECO:0000313" key="3">
    <source>
        <dbReference type="Proteomes" id="UP000012065"/>
    </source>
</evidence>
<reference evidence="2 3" key="1">
    <citation type="journal article" date="2013" name="J. Biotechnol.">
        <title>Establishment and interpretation of the genome sequence of the phytopathogenic fungus Rhizoctonia solani AG1-IB isolate 7/3/14.</title>
        <authorList>
            <person name="Wibberg D.W."/>
            <person name="Jelonek L.J."/>
            <person name="Rupp O.R."/>
            <person name="Hennig M.H."/>
            <person name="Eikmeyer F.E."/>
            <person name="Goesmann A.G."/>
            <person name="Hartmann A.H."/>
            <person name="Borriss R.B."/>
            <person name="Grosch R.G."/>
            <person name="Puehler A.P."/>
            <person name="Schlueter A.S."/>
        </authorList>
    </citation>
    <scope>NUCLEOTIDE SEQUENCE [LARGE SCALE GENOMIC DNA]</scope>
    <source>
        <strain evidence="3">AG1-IB / isolate 7/3/14</strain>
    </source>
</reference>
<feature type="region of interest" description="Disordered" evidence="1">
    <location>
        <begin position="128"/>
        <end position="160"/>
    </location>
</feature>
<dbReference type="HOGENOM" id="CLU_118726_0_0_1"/>
<protein>
    <submittedName>
        <fullName evidence="2">Uncharacterized protein</fullName>
    </submittedName>
</protein>